<dbReference type="GO" id="GO:0031267">
    <property type="term" value="F:small GTPase binding"/>
    <property type="evidence" value="ECO:0007669"/>
    <property type="project" value="InterPro"/>
</dbReference>
<evidence type="ECO:0000259" key="8">
    <source>
        <dbReference type="Pfam" id="PF04893"/>
    </source>
</evidence>
<dbReference type="PANTHER" id="PTHR12822:SF2">
    <property type="entry name" value="PROTEIN YIPF"/>
    <property type="match status" value="1"/>
</dbReference>
<feature type="domain" description="Yip1" evidence="8">
    <location>
        <begin position="95"/>
        <end position="247"/>
    </location>
</feature>
<dbReference type="GO" id="GO:0016192">
    <property type="term" value="P:vesicle-mediated transport"/>
    <property type="evidence" value="ECO:0007669"/>
    <property type="project" value="InterPro"/>
</dbReference>
<dbReference type="InterPro" id="IPR006977">
    <property type="entry name" value="Yip1_dom"/>
</dbReference>
<keyword evidence="4 6" id="KW-1133">Transmembrane helix</keyword>
<proteinExistence type="inferred from homology"/>
<feature type="compositionally biased region" description="Basic and acidic residues" evidence="7">
    <location>
        <begin position="287"/>
        <end position="302"/>
    </location>
</feature>
<keyword evidence="3 6" id="KW-0812">Transmembrane</keyword>
<dbReference type="STRING" id="2018661.A0A2A2KJP5"/>
<dbReference type="PANTHER" id="PTHR12822">
    <property type="entry name" value="PROTEIN YIPF"/>
    <property type="match status" value="1"/>
</dbReference>
<evidence type="ECO:0000256" key="1">
    <source>
        <dbReference type="ARBA" id="ARBA00004141"/>
    </source>
</evidence>
<comment type="caution">
    <text evidence="9">The sequence shown here is derived from an EMBL/GenBank/DDBJ whole genome shotgun (WGS) entry which is preliminary data.</text>
</comment>
<evidence type="ECO:0000256" key="5">
    <source>
        <dbReference type="ARBA" id="ARBA00023136"/>
    </source>
</evidence>
<dbReference type="Proteomes" id="UP000218231">
    <property type="component" value="Unassembled WGS sequence"/>
</dbReference>
<keyword evidence="5 6" id="KW-0472">Membrane</keyword>
<reference evidence="9 10" key="1">
    <citation type="journal article" date="2017" name="Curr. Biol.">
        <title>Genome architecture and evolution of a unichromosomal asexual nematode.</title>
        <authorList>
            <person name="Fradin H."/>
            <person name="Zegar C."/>
            <person name="Gutwein M."/>
            <person name="Lucas J."/>
            <person name="Kovtun M."/>
            <person name="Corcoran D."/>
            <person name="Baugh L.R."/>
            <person name="Kiontke K."/>
            <person name="Gunsalus K."/>
            <person name="Fitch D.H."/>
            <person name="Piano F."/>
        </authorList>
    </citation>
    <scope>NUCLEOTIDE SEQUENCE [LARGE SCALE GENOMIC DNA]</scope>
    <source>
        <strain evidence="9">PF1309</strain>
    </source>
</reference>
<comment type="subcellular location">
    <subcellularLocation>
        <location evidence="6">Golgi apparatus membrane</location>
        <topology evidence="6">Multi-pass membrane protein</topology>
    </subcellularLocation>
    <subcellularLocation>
        <location evidence="1">Membrane</location>
        <topology evidence="1">Multi-pass membrane protein</topology>
    </subcellularLocation>
</comment>
<feature type="transmembrane region" description="Helical" evidence="6">
    <location>
        <begin position="174"/>
        <end position="192"/>
    </location>
</feature>
<dbReference type="InterPro" id="IPR039765">
    <property type="entry name" value="Yip5/YIPF1/YIPF2"/>
</dbReference>
<sequence>MDDLNFTSFANDFVSVNSTNEQSGAGSFSGSISDGRRLVNNDDAGFETQQGRKGFFNLTFYQQYFDVDTDQVVKRLLNSVVPTHKNFITDFIQPIPDLWGPFWVSVTLVFSIGIFGNLAQFIENEGGAGEYGSDFRLVTSASTMIFFYVIGVPLALFALSWYRQSEFQYPFIDLLCAYGYSLTIFIPVSILWTIDWNLFRWILILVAVSLSGTVLAKAIWPSFQNDPNKLIAFGTIFMVVFLHFLLAFSFKEYFFDAMHPVKPGDDPAVPVTTQLPAAISDLPKNPAGDKKEQPQPEVKLPEKASAPATGSEQVG</sequence>
<dbReference type="GO" id="GO:0000139">
    <property type="term" value="C:Golgi membrane"/>
    <property type="evidence" value="ECO:0007669"/>
    <property type="project" value="UniProtKB-SubCell"/>
</dbReference>
<gene>
    <name evidence="9" type="ORF">WR25_09911</name>
</gene>
<dbReference type="OrthoDB" id="10256463at2759"/>
<protein>
    <recommendedName>
        <fullName evidence="6">Protein YIPF</fullName>
    </recommendedName>
</protein>
<dbReference type="EMBL" id="LIAE01008397">
    <property type="protein sequence ID" value="PAV74165.1"/>
    <property type="molecule type" value="Genomic_DNA"/>
</dbReference>
<evidence type="ECO:0000313" key="10">
    <source>
        <dbReference type="Proteomes" id="UP000218231"/>
    </source>
</evidence>
<feature type="region of interest" description="Disordered" evidence="7">
    <location>
        <begin position="279"/>
        <end position="315"/>
    </location>
</feature>
<keyword evidence="10" id="KW-1185">Reference proteome</keyword>
<feature type="transmembrane region" description="Helical" evidence="6">
    <location>
        <begin position="198"/>
        <end position="218"/>
    </location>
</feature>
<organism evidence="9 10">
    <name type="scientific">Diploscapter pachys</name>
    <dbReference type="NCBI Taxonomy" id="2018661"/>
    <lineage>
        <taxon>Eukaryota</taxon>
        <taxon>Metazoa</taxon>
        <taxon>Ecdysozoa</taxon>
        <taxon>Nematoda</taxon>
        <taxon>Chromadorea</taxon>
        <taxon>Rhabditida</taxon>
        <taxon>Rhabditina</taxon>
        <taxon>Rhabditomorpha</taxon>
        <taxon>Rhabditoidea</taxon>
        <taxon>Rhabditidae</taxon>
        <taxon>Diploscapter</taxon>
    </lineage>
</organism>
<feature type="transmembrane region" description="Helical" evidence="6">
    <location>
        <begin position="142"/>
        <end position="162"/>
    </location>
</feature>
<comment type="similarity">
    <text evidence="2 6">Belongs to the YIP1 family.</text>
</comment>
<name>A0A2A2KJP5_9BILA</name>
<feature type="transmembrane region" description="Helical" evidence="6">
    <location>
        <begin position="230"/>
        <end position="250"/>
    </location>
</feature>
<feature type="transmembrane region" description="Helical" evidence="6">
    <location>
        <begin position="102"/>
        <end position="122"/>
    </location>
</feature>
<accession>A0A2A2KJP5</accession>
<evidence type="ECO:0000313" key="9">
    <source>
        <dbReference type="EMBL" id="PAV74165.1"/>
    </source>
</evidence>
<dbReference type="AlphaFoldDB" id="A0A2A2KJP5"/>
<evidence type="ECO:0000256" key="2">
    <source>
        <dbReference type="ARBA" id="ARBA00010596"/>
    </source>
</evidence>
<evidence type="ECO:0000256" key="7">
    <source>
        <dbReference type="SAM" id="MobiDB-lite"/>
    </source>
</evidence>
<evidence type="ECO:0000256" key="4">
    <source>
        <dbReference type="ARBA" id="ARBA00022989"/>
    </source>
</evidence>
<evidence type="ECO:0000256" key="6">
    <source>
        <dbReference type="RuleBase" id="RU361264"/>
    </source>
</evidence>
<dbReference type="Pfam" id="PF04893">
    <property type="entry name" value="Yip1"/>
    <property type="match status" value="1"/>
</dbReference>
<evidence type="ECO:0000256" key="3">
    <source>
        <dbReference type="ARBA" id="ARBA00022692"/>
    </source>
</evidence>